<evidence type="ECO:0000256" key="1">
    <source>
        <dbReference type="SAM" id="MobiDB-lite"/>
    </source>
</evidence>
<name>I8T6B6_9GAMM</name>
<dbReference type="AlphaFoldDB" id="I8T6B6"/>
<gene>
    <name evidence="2" type="ORF">WQQ_30370</name>
</gene>
<reference evidence="2 3" key="1">
    <citation type="journal article" date="2012" name="J. Bacteriol.">
        <title>Genome Sequence of n-Alkane-Degrading Hydrocarboniphaga effusa Strain AP103T (ATCC BAA-332T).</title>
        <authorList>
            <person name="Chang H.K."/>
            <person name="Zylstra G.J."/>
            <person name="Chae J.C."/>
        </authorList>
    </citation>
    <scope>NUCLEOTIDE SEQUENCE [LARGE SCALE GENOMIC DNA]</scope>
    <source>
        <strain evidence="2 3">AP103</strain>
    </source>
</reference>
<accession>I8T6B6</accession>
<keyword evidence="3" id="KW-1185">Reference proteome</keyword>
<sequence>MLGLRIGRMQDDHFPNGLFDDDPPEPAPKAKPQPKERKPSKRTVLAVAAVPEHEALAAALPPSLKIGTSSWNYPGWAGFV</sequence>
<evidence type="ECO:0000313" key="3">
    <source>
        <dbReference type="Proteomes" id="UP000003704"/>
    </source>
</evidence>
<evidence type="ECO:0000313" key="2">
    <source>
        <dbReference type="EMBL" id="EIT69455.1"/>
    </source>
</evidence>
<comment type="caution">
    <text evidence="2">The sequence shown here is derived from an EMBL/GenBank/DDBJ whole genome shotgun (WGS) entry which is preliminary data.</text>
</comment>
<proteinExistence type="predicted"/>
<dbReference type="RefSeq" id="WP_007185978.1">
    <property type="nucleotide sequence ID" value="NZ_AKGD01000002.1"/>
</dbReference>
<feature type="region of interest" description="Disordered" evidence="1">
    <location>
        <begin position="1"/>
        <end position="41"/>
    </location>
</feature>
<protein>
    <submittedName>
        <fullName evidence="2">Uncharacterized protein</fullName>
    </submittedName>
</protein>
<organism evidence="2 3">
    <name type="scientific">Hydrocarboniphaga effusa AP103</name>
    <dbReference type="NCBI Taxonomy" id="1172194"/>
    <lineage>
        <taxon>Bacteria</taxon>
        <taxon>Pseudomonadati</taxon>
        <taxon>Pseudomonadota</taxon>
        <taxon>Gammaproteobacteria</taxon>
        <taxon>Nevskiales</taxon>
        <taxon>Nevskiaceae</taxon>
        <taxon>Hydrocarboniphaga</taxon>
    </lineage>
</organism>
<dbReference type="Proteomes" id="UP000003704">
    <property type="component" value="Unassembled WGS sequence"/>
</dbReference>
<dbReference type="EMBL" id="AKGD01000002">
    <property type="protein sequence ID" value="EIT69455.1"/>
    <property type="molecule type" value="Genomic_DNA"/>
</dbReference>